<feature type="domain" description="G-protein coupled receptors family 1 profile" evidence="13">
    <location>
        <begin position="423"/>
        <end position="491"/>
    </location>
</feature>
<dbReference type="PROSITE" id="PS50262">
    <property type="entry name" value="G_PROTEIN_RECEP_F1_2"/>
    <property type="match status" value="1"/>
</dbReference>
<dbReference type="InterPro" id="IPR000276">
    <property type="entry name" value="GPCR_Rhodpsn"/>
</dbReference>
<protein>
    <recommendedName>
        <fullName evidence="16">G-protein coupled receptors family 1 profile domain-containing protein</fullName>
    </recommendedName>
</protein>
<dbReference type="EMBL" id="OD564483">
    <property type="protein sequence ID" value="CAD7438559.1"/>
    <property type="molecule type" value="Genomic_DNA"/>
</dbReference>
<evidence type="ECO:0000256" key="12">
    <source>
        <dbReference type="SAM" id="Phobius"/>
    </source>
</evidence>
<dbReference type="PROSITE" id="PS51029">
    <property type="entry name" value="MADF"/>
    <property type="match status" value="1"/>
</dbReference>
<comment type="similarity">
    <text evidence="2 10">Belongs to the G-protein coupled receptor 1 family.</text>
</comment>
<dbReference type="SMART" id="SM00595">
    <property type="entry name" value="MADF"/>
    <property type="match status" value="1"/>
</dbReference>
<evidence type="ECO:0000256" key="4">
    <source>
        <dbReference type="ARBA" id="ARBA00022692"/>
    </source>
</evidence>
<evidence type="ECO:0000256" key="10">
    <source>
        <dbReference type="RuleBase" id="RU000688"/>
    </source>
</evidence>
<dbReference type="GO" id="GO:0030425">
    <property type="term" value="C:dendrite"/>
    <property type="evidence" value="ECO:0007669"/>
    <property type="project" value="TreeGrafter"/>
</dbReference>
<dbReference type="GO" id="GO:0007187">
    <property type="term" value="P:G protein-coupled receptor signaling pathway, coupled to cyclic nucleotide second messenger"/>
    <property type="evidence" value="ECO:0007669"/>
    <property type="project" value="TreeGrafter"/>
</dbReference>
<dbReference type="InterPro" id="IPR017452">
    <property type="entry name" value="GPCR_Rhodpsn_7TM"/>
</dbReference>
<evidence type="ECO:0000256" key="8">
    <source>
        <dbReference type="ARBA" id="ARBA00023170"/>
    </source>
</evidence>
<feature type="compositionally biased region" description="Basic and acidic residues" evidence="11">
    <location>
        <begin position="293"/>
        <end position="303"/>
    </location>
</feature>
<dbReference type="PANTHER" id="PTHR24247">
    <property type="entry name" value="5-HYDROXYTRYPTAMINE RECEPTOR"/>
    <property type="match status" value="1"/>
</dbReference>
<keyword evidence="4 10" id="KW-0812">Transmembrane</keyword>
<evidence type="ECO:0000313" key="15">
    <source>
        <dbReference type="EMBL" id="CAD7438559.1"/>
    </source>
</evidence>
<feature type="region of interest" description="Disordered" evidence="11">
    <location>
        <begin position="160"/>
        <end position="193"/>
    </location>
</feature>
<proteinExistence type="inferred from homology"/>
<dbReference type="AlphaFoldDB" id="A0A7R9HWF8"/>
<evidence type="ECO:0000259" key="13">
    <source>
        <dbReference type="PROSITE" id="PS50262"/>
    </source>
</evidence>
<dbReference type="Pfam" id="PF10545">
    <property type="entry name" value="MADF_DNA_bdg"/>
    <property type="match status" value="1"/>
</dbReference>
<evidence type="ECO:0000256" key="2">
    <source>
        <dbReference type="ARBA" id="ARBA00010663"/>
    </source>
</evidence>
<evidence type="ECO:0000256" key="1">
    <source>
        <dbReference type="ARBA" id="ARBA00004651"/>
    </source>
</evidence>
<organism evidence="15">
    <name type="scientific">Timema bartmani</name>
    <dbReference type="NCBI Taxonomy" id="61472"/>
    <lineage>
        <taxon>Eukaryota</taxon>
        <taxon>Metazoa</taxon>
        <taxon>Ecdysozoa</taxon>
        <taxon>Arthropoda</taxon>
        <taxon>Hexapoda</taxon>
        <taxon>Insecta</taxon>
        <taxon>Pterygota</taxon>
        <taxon>Neoptera</taxon>
        <taxon>Polyneoptera</taxon>
        <taxon>Phasmatodea</taxon>
        <taxon>Timematodea</taxon>
        <taxon>Timematoidea</taxon>
        <taxon>Timematidae</taxon>
        <taxon>Timema</taxon>
    </lineage>
</organism>
<evidence type="ECO:0000256" key="6">
    <source>
        <dbReference type="ARBA" id="ARBA00023040"/>
    </source>
</evidence>
<dbReference type="PRINTS" id="PR00237">
    <property type="entry name" value="GPCRRHODOPSN"/>
</dbReference>
<evidence type="ECO:0000256" key="3">
    <source>
        <dbReference type="ARBA" id="ARBA00022475"/>
    </source>
</evidence>
<dbReference type="GO" id="GO:0007210">
    <property type="term" value="P:serotonin receptor signaling pathway"/>
    <property type="evidence" value="ECO:0007669"/>
    <property type="project" value="TreeGrafter"/>
</dbReference>
<dbReference type="SUPFAM" id="SSF81321">
    <property type="entry name" value="Family A G protein-coupled receptor-like"/>
    <property type="match status" value="1"/>
</dbReference>
<feature type="transmembrane region" description="Helical" evidence="12">
    <location>
        <begin position="474"/>
        <end position="496"/>
    </location>
</feature>
<dbReference type="GO" id="GO:0004993">
    <property type="term" value="F:G protein-coupled serotonin receptor activity"/>
    <property type="evidence" value="ECO:0007669"/>
    <property type="project" value="TreeGrafter"/>
</dbReference>
<dbReference type="InterPro" id="IPR006578">
    <property type="entry name" value="MADF-dom"/>
</dbReference>
<dbReference type="Pfam" id="PF00001">
    <property type="entry name" value="7tm_1"/>
    <property type="match status" value="1"/>
</dbReference>
<evidence type="ECO:0000259" key="14">
    <source>
        <dbReference type="PROSITE" id="PS51029"/>
    </source>
</evidence>
<dbReference type="PROSITE" id="PS00237">
    <property type="entry name" value="G_PROTEIN_RECEP_F1_1"/>
    <property type="match status" value="1"/>
</dbReference>
<dbReference type="GO" id="GO:0045202">
    <property type="term" value="C:synapse"/>
    <property type="evidence" value="ECO:0007669"/>
    <property type="project" value="GOC"/>
</dbReference>
<evidence type="ECO:0000256" key="5">
    <source>
        <dbReference type="ARBA" id="ARBA00022989"/>
    </source>
</evidence>
<feature type="transmembrane region" description="Helical" evidence="12">
    <location>
        <begin position="431"/>
        <end position="453"/>
    </location>
</feature>
<dbReference type="GO" id="GO:0030594">
    <property type="term" value="F:neurotransmitter receptor activity"/>
    <property type="evidence" value="ECO:0007669"/>
    <property type="project" value="TreeGrafter"/>
</dbReference>
<sequence>MRFAKWSKNSGTVYGRTILRACVCAQDRRNGMVSFDQDKADALAEYLEVQFVLIDNPSESAFIAHVKMWYLKNPLMNPSSQKYRPENIRKAVLRNLPLAMIKFFLELLKAILLLSHFPYFWEHENFLCFHKPGLPSGSSPLRSVYERHSQIPRHLIGTQCGQHGSSSRVVEGTASGEETPELPDPDKGVGDLLEDENEPRLWDQWNKAYHNRDIKPKLRESIGEQLLVKGKQACKKWENLRDTFRRKYKVQHETKSGQKTSAPDKWPYFNNMLFLKDIMTPRDSLGNLPATVKENEPSPRDKSPTTADEENLNDAEPEASASFVKLQANEPKQTAILVSSVLGYFAYCTGKIPRDSTRDEGRLQSLHRKFPPLILNGLLLTLLSEAAYINAKLIALMLLASKFIKGTGTDDLLRSDEFLACFFPLPSVYCLAWICLDVLFCTASIMHLCTISVDRYLSLRYPMKFGRNKTRRRVTLKIVFVWILSIAMSLPLSLMYSQFRLLDATDTGTKRKWLTVTLSWQWDTNPVPTVQVTAVIDGTAVGVLPSHYPTST</sequence>
<evidence type="ECO:0000256" key="11">
    <source>
        <dbReference type="SAM" id="MobiDB-lite"/>
    </source>
</evidence>
<dbReference type="PANTHER" id="PTHR24247:SF222">
    <property type="entry name" value="5-HYDROXYTRYPTAMINE (SEROTONIN) RECEPTOR 2B, ISOFORM E"/>
    <property type="match status" value="1"/>
</dbReference>
<keyword evidence="8 10" id="KW-0675">Receptor</keyword>
<feature type="region of interest" description="Disordered" evidence="11">
    <location>
        <begin position="285"/>
        <end position="314"/>
    </location>
</feature>
<evidence type="ECO:0008006" key="16">
    <source>
        <dbReference type="Google" id="ProtNLM"/>
    </source>
</evidence>
<keyword evidence="9 10" id="KW-0807">Transducer</keyword>
<dbReference type="GO" id="GO:0005886">
    <property type="term" value="C:plasma membrane"/>
    <property type="evidence" value="ECO:0007669"/>
    <property type="project" value="UniProtKB-SubCell"/>
</dbReference>
<dbReference type="Gene3D" id="1.20.1070.10">
    <property type="entry name" value="Rhodopsin 7-helix transmembrane proteins"/>
    <property type="match status" value="1"/>
</dbReference>
<keyword evidence="6 10" id="KW-0297">G-protein coupled receptor</keyword>
<accession>A0A7R9HWF8</accession>
<keyword evidence="5 12" id="KW-1133">Transmembrane helix</keyword>
<evidence type="ECO:0000256" key="7">
    <source>
        <dbReference type="ARBA" id="ARBA00023136"/>
    </source>
</evidence>
<dbReference type="GO" id="GO:0007268">
    <property type="term" value="P:chemical synaptic transmission"/>
    <property type="evidence" value="ECO:0007669"/>
    <property type="project" value="TreeGrafter"/>
</dbReference>
<keyword evidence="7 12" id="KW-0472">Membrane</keyword>
<evidence type="ECO:0000256" key="9">
    <source>
        <dbReference type="ARBA" id="ARBA00023224"/>
    </source>
</evidence>
<comment type="subcellular location">
    <subcellularLocation>
        <location evidence="1">Cell membrane</location>
        <topology evidence="1">Multi-pass membrane protein</topology>
    </subcellularLocation>
</comment>
<reference evidence="15" key="1">
    <citation type="submission" date="2020-11" db="EMBL/GenBank/DDBJ databases">
        <authorList>
            <person name="Tran Van P."/>
        </authorList>
    </citation>
    <scope>NUCLEOTIDE SEQUENCE</scope>
</reference>
<keyword evidence="3" id="KW-1003">Cell membrane</keyword>
<gene>
    <name evidence="15" type="ORF">TBIB3V08_LOCUS1147</name>
</gene>
<feature type="domain" description="MADF" evidence="14">
    <location>
        <begin position="190"/>
        <end position="280"/>
    </location>
</feature>
<name>A0A7R9HWF8_9NEOP</name>